<comment type="caution">
    <text evidence="2">The sequence shown here is derived from an EMBL/GenBank/DDBJ whole genome shotgun (WGS) entry which is preliminary data.</text>
</comment>
<evidence type="ECO:0000259" key="1">
    <source>
        <dbReference type="Pfam" id="PF07727"/>
    </source>
</evidence>
<dbReference type="PANTHER" id="PTHR11439">
    <property type="entry name" value="GAG-POL-RELATED RETROTRANSPOSON"/>
    <property type="match status" value="1"/>
</dbReference>
<proteinExistence type="predicted"/>
<dbReference type="Pfam" id="PF07727">
    <property type="entry name" value="RVT_2"/>
    <property type="match status" value="1"/>
</dbReference>
<dbReference type="InterPro" id="IPR013103">
    <property type="entry name" value="RVT_2"/>
</dbReference>
<dbReference type="Proteomes" id="UP001454036">
    <property type="component" value="Unassembled WGS sequence"/>
</dbReference>
<dbReference type="AlphaFoldDB" id="A0AAV3QGE3"/>
<reference evidence="2 3" key="1">
    <citation type="submission" date="2024-01" db="EMBL/GenBank/DDBJ databases">
        <title>The complete chloroplast genome sequence of Lithospermum erythrorhizon: insights into the phylogenetic relationship among Boraginaceae species and the maternal lineages of purple gromwells.</title>
        <authorList>
            <person name="Okada T."/>
            <person name="Watanabe K."/>
        </authorList>
    </citation>
    <scope>NUCLEOTIDE SEQUENCE [LARGE SCALE GENOMIC DNA]</scope>
</reference>
<dbReference type="PANTHER" id="PTHR11439:SF440">
    <property type="entry name" value="INTEGRASE CATALYTIC DOMAIN-CONTAINING PROTEIN"/>
    <property type="match status" value="1"/>
</dbReference>
<name>A0AAV3QGE3_LITER</name>
<evidence type="ECO:0000313" key="3">
    <source>
        <dbReference type="Proteomes" id="UP001454036"/>
    </source>
</evidence>
<evidence type="ECO:0000313" key="2">
    <source>
        <dbReference type="EMBL" id="GAA0161598.1"/>
    </source>
</evidence>
<sequence>MLICGIDLQQVEETKSFLSTNVFMKDMCVADVILGIKITRFSNELTLSQSHYIEKVLKKFKSYDCKGASTPFHHSVSLTKNIGEPVQQLEYSKVMGCLMYAMKCSRPDIGFSVVKLRYSDTSWISNSAHSSTSEWIFSLGQGTVSWGSKNQTCIVDSSMASEFIALA</sequence>
<feature type="domain" description="Reverse transcriptase Ty1/copia-type" evidence="1">
    <location>
        <begin position="1"/>
        <end position="72"/>
    </location>
</feature>
<gene>
    <name evidence="2" type="ORF">LIER_17876</name>
</gene>
<accession>A0AAV3QGE3</accession>
<organism evidence="2 3">
    <name type="scientific">Lithospermum erythrorhizon</name>
    <name type="common">Purple gromwell</name>
    <name type="synonym">Lithospermum officinale var. erythrorhizon</name>
    <dbReference type="NCBI Taxonomy" id="34254"/>
    <lineage>
        <taxon>Eukaryota</taxon>
        <taxon>Viridiplantae</taxon>
        <taxon>Streptophyta</taxon>
        <taxon>Embryophyta</taxon>
        <taxon>Tracheophyta</taxon>
        <taxon>Spermatophyta</taxon>
        <taxon>Magnoliopsida</taxon>
        <taxon>eudicotyledons</taxon>
        <taxon>Gunneridae</taxon>
        <taxon>Pentapetalae</taxon>
        <taxon>asterids</taxon>
        <taxon>lamiids</taxon>
        <taxon>Boraginales</taxon>
        <taxon>Boraginaceae</taxon>
        <taxon>Boraginoideae</taxon>
        <taxon>Lithospermeae</taxon>
        <taxon>Lithospermum</taxon>
    </lineage>
</organism>
<protein>
    <recommendedName>
        <fullName evidence="1">Reverse transcriptase Ty1/copia-type domain-containing protein</fullName>
    </recommendedName>
</protein>
<keyword evidence="3" id="KW-1185">Reference proteome</keyword>
<dbReference type="EMBL" id="BAABME010004222">
    <property type="protein sequence ID" value="GAA0161598.1"/>
    <property type="molecule type" value="Genomic_DNA"/>
</dbReference>